<sequence>MYVCVCVCFCVCFDHPMGLQWKHANYAQNDLCLTEELHTPGINEQKGFPVRLSSLSLVDRFSSN</sequence>
<reference evidence="1" key="1">
    <citation type="submission" date="2014-11" db="EMBL/GenBank/DDBJ databases">
        <authorList>
            <person name="Amaro Gonzalez C."/>
        </authorList>
    </citation>
    <scope>NUCLEOTIDE SEQUENCE</scope>
</reference>
<reference evidence="1" key="2">
    <citation type="journal article" date="2015" name="Fish Shellfish Immunol.">
        <title>Early steps in the European eel (Anguilla anguilla)-Vibrio vulnificus interaction in the gills: Role of the RtxA13 toxin.</title>
        <authorList>
            <person name="Callol A."/>
            <person name="Pajuelo D."/>
            <person name="Ebbesson L."/>
            <person name="Teles M."/>
            <person name="MacKenzie S."/>
            <person name="Amaro C."/>
        </authorList>
    </citation>
    <scope>NUCLEOTIDE SEQUENCE</scope>
</reference>
<dbReference type="AlphaFoldDB" id="A0A0E9ULC5"/>
<name>A0A0E9ULC5_ANGAN</name>
<organism evidence="1">
    <name type="scientific">Anguilla anguilla</name>
    <name type="common">European freshwater eel</name>
    <name type="synonym">Muraena anguilla</name>
    <dbReference type="NCBI Taxonomy" id="7936"/>
    <lineage>
        <taxon>Eukaryota</taxon>
        <taxon>Metazoa</taxon>
        <taxon>Chordata</taxon>
        <taxon>Craniata</taxon>
        <taxon>Vertebrata</taxon>
        <taxon>Euteleostomi</taxon>
        <taxon>Actinopterygii</taxon>
        <taxon>Neopterygii</taxon>
        <taxon>Teleostei</taxon>
        <taxon>Anguilliformes</taxon>
        <taxon>Anguillidae</taxon>
        <taxon>Anguilla</taxon>
    </lineage>
</organism>
<evidence type="ECO:0000313" key="1">
    <source>
        <dbReference type="EMBL" id="JAH66541.1"/>
    </source>
</evidence>
<dbReference type="EMBL" id="GBXM01042036">
    <property type="protein sequence ID" value="JAH66541.1"/>
    <property type="molecule type" value="Transcribed_RNA"/>
</dbReference>
<proteinExistence type="predicted"/>
<accession>A0A0E9ULC5</accession>
<protein>
    <submittedName>
        <fullName evidence="1">Uncharacterized protein</fullName>
    </submittedName>
</protein>